<evidence type="ECO:0000313" key="2">
    <source>
        <dbReference type="EMBL" id="NMG20358.1"/>
    </source>
</evidence>
<evidence type="ECO:0000259" key="1">
    <source>
        <dbReference type="PROSITE" id="PS50280"/>
    </source>
</evidence>
<accession>A0ABX1P8Q6</accession>
<dbReference type="InterPro" id="IPR001214">
    <property type="entry name" value="SET_dom"/>
</dbReference>
<proteinExistence type="predicted"/>
<dbReference type="RefSeq" id="WP_169155621.1">
    <property type="nucleotide sequence ID" value="NZ_CAWPJE010000072.1"/>
</dbReference>
<name>A0ABX1P8Q6_9CYAN</name>
<dbReference type="InterPro" id="IPR053201">
    <property type="entry name" value="Flavunoidine_N-MTase"/>
</dbReference>
<sequence>MIDLDIFVKVTNKGKSVFASRYFRKGETVVVGRRVEILPERTNHSLQMDFDLHIELDEPGRLINHSCSPNTGVRNNKFGAYDFVALVDIPSGSEITWDYETTEFVSIAIPKCSCGSPECRLKTLGFKFLPVEIRKKYGEFIADYLKPFVDEPFCSNELNDAMLDLVDKWHPSP</sequence>
<dbReference type="EMBL" id="QMEB01000090">
    <property type="protein sequence ID" value="NMG20358.1"/>
    <property type="molecule type" value="Genomic_DNA"/>
</dbReference>
<evidence type="ECO:0000313" key="3">
    <source>
        <dbReference type="Proteomes" id="UP000718564"/>
    </source>
</evidence>
<comment type="caution">
    <text evidence="2">The sequence shown here is derived from an EMBL/GenBank/DDBJ whole genome shotgun (WGS) entry which is preliminary data.</text>
</comment>
<keyword evidence="3" id="KW-1185">Reference proteome</keyword>
<dbReference type="Pfam" id="PF00856">
    <property type="entry name" value="SET"/>
    <property type="match status" value="1"/>
</dbReference>
<dbReference type="PANTHER" id="PTHR12350">
    <property type="entry name" value="HISTONE-LYSINE N-METHYLTRANSFERASE-RELATED"/>
    <property type="match status" value="1"/>
</dbReference>
<dbReference type="SUPFAM" id="SSF82199">
    <property type="entry name" value="SET domain"/>
    <property type="match status" value="1"/>
</dbReference>
<dbReference type="Proteomes" id="UP000718564">
    <property type="component" value="Unassembled WGS sequence"/>
</dbReference>
<protein>
    <submittedName>
        <fullName evidence="2">SET domain-containing protein-lysine N-methyltransferase</fullName>
    </submittedName>
</protein>
<dbReference type="PANTHER" id="PTHR12350:SF19">
    <property type="entry name" value="SET DOMAIN-CONTAINING PROTEIN"/>
    <property type="match status" value="1"/>
</dbReference>
<dbReference type="PROSITE" id="PS50280">
    <property type="entry name" value="SET"/>
    <property type="match status" value="1"/>
</dbReference>
<gene>
    <name evidence="2" type="ORF">DP116_13170</name>
</gene>
<dbReference type="InterPro" id="IPR046341">
    <property type="entry name" value="SET_dom_sf"/>
</dbReference>
<organism evidence="2 3">
    <name type="scientific">Brasilonema bromeliae SPC951</name>
    <dbReference type="NCBI Taxonomy" id="385972"/>
    <lineage>
        <taxon>Bacteria</taxon>
        <taxon>Bacillati</taxon>
        <taxon>Cyanobacteriota</taxon>
        <taxon>Cyanophyceae</taxon>
        <taxon>Nostocales</taxon>
        <taxon>Scytonemataceae</taxon>
        <taxon>Brasilonema</taxon>
        <taxon>Bromeliae group (in: Brasilonema)</taxon>
    </lineage>
</organism>
<dbReference type="Gene3D" id="2.170.270.10">
    <property type="entry name" value="SET domain"/>
    <property type="match status" value="1"/>
</dbReference>
<feature type="domain" description="SET" evidence="1">
    <location>
        <begin position="4"/>
        <end position="100"/>
    </location>
</feature>
<reference evidence="2 3" key="1">
    <citation type="submission" date="2018-06" db="EMBL/GenBank/DDBJ databases">
        <title>Comparative genomics of Brasilonema spp. strains.</title>
        <authorList>
            <person name="Alvarenga D.O."/>
            <person name="Fiore M.F."/>
            <person name="Varani A.M."/>
        </authorList>
    </citation>
    <scope>NUCLEOTIDE SEQUENCE [LARGE SCALE GENOMIC DNA]</scope>
    <source>
        <strain evidence="2 3">SPC951</strain>
    </source>
</reference>